<dbReference type="Proteomes" id="UP000317650">
    <property type="component" value="Chromosome 8"/>
</dbReference>
<evidence type="ECO:0000313" key="2">
    <source>
        <dbReference type="EMBL" id="THU70336.1"/>
    </source>
</evidence>
<evidence type="ECO:0000256" key="1">
    <source>
        <dbReference type="SAM" id="Phobius"/>
    </source>
</evidence>
<organism evidence="2 3">
    <name type="scientific">Musa balbisiana</name>
    <name type="common">Banana</name>
    <dbReference type="NCBI Taxonomy" id="52838"/>
    <lineage>
        <taxon>Eukaryota</taxon>
        <taxon>Viridiplantae</taxon>
        <taxon>Streptophyta</taxon>
        <taxon>Embryophyta</taxon>
        <taxon>Tracheophyta</taxon>
        <taxon>Spermatophyta</taxon>
        <taxon>Magnoliopsida</taxon>
        <taxon>Liliopsida</taxon>
        <taxon>Zingiberales</taxon>
        <taxon>Musaceae</taxon>
        <taxon>Musa</taxon>
    </lineage>
</organism>
<comment type="caution">
    <text evidence="2">The sequence shown here is derived from an EMBL/GenBank/DDBJ whole genome shotgun (WGS) entry which is preliminary data.</text>
</comment>
<proteinExistence type="predicted"/>
<name>A0A4S8K612_MUSBA</name>
<dbReference type="EMBL" id="PYDT01000002">
    <property type="protein sequence ID" value="THU70336.1"/>
    <property type="molecule type" value="Genomic_DNA"/>
</dbReference>
<protein>
    <submittedName>
        <fullName evidence="2">Uncharacterized protein</fullName>
    </submittedName>
</protein>
<gene>
    <name evidence="2" type="ORF">C4D60_Mb08t23920</name>
</gene>
<reference evidence="2 3" key="1">
    <citation type="journal article" date="2019" name="Nat. Plants">
        <title>Genome sequencing of Musa balbisiana reveals subgenome evolution and function divergence in polyploid bananas.</title>
        <authorList>
            <person name="Yao X."/>
        </authorList>
    </citation>
    <scope>NUCLEOTIDE SEQUENCE [LARGE SCALE GENOMIC DNA]</scope>
    <source>
        <strain evidence="3">cv. DH-PKW</strain>
        <tissue evidence="2">Leaves</tissue>
    </source>
</reference>
<sequence length="67" mass="7549">MPASASRNHPPLSSITICVFRRLQPSSRACGRSLRRSITVELARRRWLSPLSLSLTALITIFLIMNK</sequence>
<evidence type="ECO:0000313" key="3">
    <source>
        <dbReference type="Proteomes" id="UP000317650"/>
    </source>
</evidence>
<keyword evidence="1" id="KW-1133">Transmembrane helix</keyword>
<keyword evidence="1" id="KW-0472">Membrane</keyword>
<dbReference type="AlphaFoldDB" id="A0A4S8K612"/>
<feature type="transmembrane region" description="Helical" evidence="1">
    <location>
        <begin position="47"/>
        <end position="65"/>
    </location>
</feature>
<keyword evidence="3" id="KW-1185">Reference proteome</keyword>
<accession>A0A4S8K612</accession>
<keyword evidence="1" id="KW-0812">Transmembrane</keyword>